<evidence type="ECO:0000313" key="2">
    <source>
        <dbReference type="Proteomes" id="UP000036403"/>
    </source>
</evidence>
<dbReference type="GO" id="GO:0016740">
    <property type="term" value="F:transferase activity"/>
    <property type="evidence" value="ECO:0007669"/>
    <property type="project" value="UniProtKB-KW"/>
</dbReference>
<dbReference type="PaxDb" id="67767-A0A0J7KN17"/>
<evidence type="ECO:0000313" key="1">
    <source>
        <dbReference type="EMBL" id="KMQ91621.1"/>
    </source>
</evidence>
<accession>A0A0J7KN17</accession>
<dbReference type="Proteomes" id="UP000036403">
    <property type="component" value="Unassembled WGS sequence"/>
</dbReference>
<dbReference type="EMBL" id="LBMM01005309">
    <property type="protein sequence ID" value="KMQ91621.1"/>
    <property type="molecule type" value="Genomic_DNA"/>
</dbReference>
<reference evidence="1 2" key="1">
    <citation type="submission" date="2015-04" db="EMBL/GenBank/DDBJ databases">
        <title>Lasius niger genome sequencing.</title>
        <authorList>
            <person name="Konorov E.A."/>
            <person name="Nikitin M.A."/>
            <person name="Kirill M.V."/>
            <person name="Chang P."/>
        </authorList>
    </citation>
    <scope>NUCLEOTIDE SEQUENCE [LARGE SCALE GENOMIC DNA]</scope>
    <source>
        <tissue evidence="1">Whole</tissue>
    </source>
</reference>
<dbReference type="AlphaFoldDB" id="A0A0J7KN17"/>
<proteinExistence type="predicted"/>
<gene>
    <name evidence="1" type="ORF">RF55_8485</name>
</gene>
<keyword evidence="2" id="KW-1185">Reference proteome</keyword>
<keyword evidence="1" id="KW-0808">Transferase</keyword>
<protein>
    <submittedName>
        <fullName evidence="1">4-phosphopantetheinyl transferase</fullName>
    </submittedName>
</protein>
<comment type="caution">
    <text evidence="1">The sequence shown here is derived from an EMBL/GenBank/DDBJ whole genome shotgun (WGS) entry which is preliminary data.</text>
</comment>
<name>A0A0J7KN17_LASNI</name>
<organism evidence="1 2">
    <name type="scientific">Lasius niger</name>
    <name type="common">Black garden ant</name>
    <dbReference type="NCBI Taxonomy" id="67767"/>
    <lineage>
        <taxon>Eukaryota</taxon>
        <taxon>Metazoa</taxon>
        <taxon>Ecdysozoa</taxon>
        <taxon>Arthropoda</taxon>
        <taxon>Hexapoda</taxon>
        <taxon>Insecta</taxon>
        <taxon>Pterygota</taxon>
        <taxon>Neoptera</taxon>
        <taxon>Endopterygota</taxon>
        <taxon>Hymenoptera</taxon>
        <taxon>Apocrita</taxon>
        <taxon>Aculeata</taxon>
        <taxon>Formicoidea</taxon>
        <taxon>Formicidae</taxon>
        <taxon>Formicinae</taxon>
        <taxon>Lasius</taxon>
        <taxon>Lasius</taxon>
    </lineage>
</organism>
<sequence length="97" mass="11542">MEELVRWPLNIDTHIENYRKKSNRITTKKTNWEEYQNAVGYWIKEKRGVDNCREEAGMEQKYEEFIEITEGAIGRITPRNLNNKIIGKNIGKEERKG</sequence>